<keyword evidence="1" id="KW-1133">Transmembrane helix</keyword>
<feature type="transmembrane region" description="Helical" evidence="1">
    <location>
        <begin position="264"/>
        <end position="287"/>
    </location>
</feature>
<keyword evidence="1" id="KW-0472">Membrane</keyword>
<dbReference type="GO" id="GO:0009941">
    <property type="term" value="C:chloroplast envelope"/>
    <property type="evidence" value="ECO:0007669"/>
    <property type="project" value="TreeGrafter"/>
</dbReference>
<accession>A0A9D4YV46</accession>
<gene>
    <name evidence="2" type="ORF">D9Q98_006496</name>
</gene>
<name>A0A9D4YV46_CHLVU</name>
<dbReference type="InterPro" id="IPR038770">
    <property type="entry name" value="Na+/solute_symporter_sf"/>
</dbReference>
<feature type="transmembrane region" description="Helical" evidence="1">
    <location>
        <begin position="131"/>
        <end position="154"/>
    </location>
</feature>
<keyword evidence="1" id="KW-0812">Transmembrane</keyword>
<organism evidence="2 3">
    <name type="scientific">Chlorella vulgaris</name>
    <name type="common">Green alga</name>
    <dbReference type="NCBI Taxonomy" id="3077"/>
    <lineage>
        <taxon>Eukaryota</taxon>
        <taxon>Viridiplantae</taxon>
        <taxon>Chlorophyta</taxon>
        <taxon>core chlorophytes</taxon>
        <taxon>Trebouxiophyceae</taxon>
        <taxon>Chlorellales</taxon>
        <taxon>Chlorellaceae</taxon>
        <taxon>Chlorella clade</taxon>
        <taxon>Chlorella</taxon>
    </lineage>
</organism>
<dbReference type="InterPro" id="IPR016833">
    <property type="entry name" value="Put_Na-Bile_cotransptr"/>
</dbReference>
<proteinExistence type="predicted"/>
<protein>
    <submittedName>
        <fullName evidence="2">Uncharacterized protein</fullName>
    </submittedName>
</protein>
<dbReference type="OrthoDB" id="188035at2759"/>
<reference evidence="2" key="1">
    <citation type="journal article" date="2019" name="Plant J.">
        <title>Chlorella vulgaris genome assembly and annotation reveals the molecular basis for metabolic acclimation to high light conditions.</title>
        <authorList>
            <person name="Cecchin M."/>
            <person name="Marcolungo L."/>
            <person name="Rossato M."/>
            <person name="Girolomoni L."/>
            <person name="Cosentino E."/>
            <person name="Cuine S."/>
            <person name="Li-Beisson Y."/>
            <person name="Delledonne M."/>
            <person name="Ballottari M."/>
        </authorList>
    </citation>
    <scope>NUCLEOTIDE SEQUENCE</scope>
    <source>
        <strain evidence="2">211/11P</strain>
    </source>
</reference>
<feature type="transmembrane region" description="Helical" evidence="1">
    <location>
        <begin position="74"/>
        <end position="91"/>
    </location>
</feature>
<reference evidence="2" key="2">
    <citation type="submission" date="2020-11" db="EMBL/GenBank/DDBJ databases">
        <authorList>
            <person name="Cecchin M."/>
            <person name="Marcolungo L."/>
            <person name="Rossato M."/>
            <person name="Girolomoni L."/>
            <person name="Cosentino E."/>
            <person name="Cuine S."/>
            <person name="Li-Beisson Y."/>
            <person name="Delledonne M."/>
            <person name="Ballottari M."/>
        </authorList>
    </citation>
    <scope>NUCLEOTIDE SEQUENCE</scope>
    <source>
        <strain evidence="2">211/11P</strain>
        <tissue evidence="2">Whole cell</tissue>
    </source>
</reference>
<feature type="transmembrane region" description="Helical" evidence="1">
    <location>
        <begin position="45"/>
        <end position="67"/>
    </location>
</feature>
<feature type="transmembrane region" description="Helical" evidence="1">
    <location>
        <begin position="198"/>
        <end position="222"/>
    </location>
</feature>
<keyword evidence="3" id="KW-1185">Reference proteome</keyword>
<dbReference type="Proteomes" id="UP001055712">
    <property type="component" value="Unassembled WGS sequence"/>
</dbReference>
<evidence type="ECO:0000256" key="1">
    <source>
        <dbReference type="SAM" id="Phobius"/>
    </source>
</evidence>
<evidence type="ECO:0000313" key="2">
    <source>
        <dbReference type="EMBL" id="KAI3428113.1"/>
    </source>
</evidence>
<feature type="transmembrane region" description="Helical" evidence="1">
    <location>
        <begin position="234"/>
        <end position="252"/>
    </location>
</feature>
<dbReference type="EMBL" id="SIDB01000009">
    <property type="protein sequence ID" value="KAI3428113.1"/>
    <property type="molecule type" value="Genomic_DNA"/>
</dbReference>
<feature type="transmembrane region" description="Helical" evidence="1">
    <location>
        <begin position="103"/>
        <end position="124"/>
    </location>
</feature>
<feature type="transmembrane region" description="Helical" evidence="1">
    <location>
        <begin position="326"/>
        <end position="347"/>
    </location>
</feature>
<sequence length="371" mass="37664">MPRHRLQPRRSLQPLAATAAAAASASGSSKRTPLQALGSFASNNFIPLGLVLAIVCGWFFPAVGVAAAEANAQLVATVCIFIISGLLLQRGETAAALRATSALAYGLLAILAVTPLAAFGVLRLPLAPPEVALGLAVFCCMPTTLSTGVTLTVASSGNAAVALLLTVASNMLAVFTIPPLLSLVLGSGAGVANFDAAALFRNLVSTVLLPLLAGASLQAVIPGAHSWKKNHRKLLSYVSAVCLCTVPFMQVSKASAARLPLTPATLAMAAAAALGVHLVLLSANLLATRLVRFDPDPAQHVAICKAVVICSSQKTLPVAVAVLTQLSGVLGAGVGFAVIPCVLAHLIQTVFDSAVVSRWNAREAAGLPAMG</sequence>
<dbReference type="AlphaFoldDB" id="A0A9D4YV46"/>
<comment type="caution">
    <text evidence="2">The sequence shown here is derived from an EMBL/GenBank/DDBJ whole genome shotgun (WGS) entry which is preliminary data.</text>
</comment>
<feature type="transmembrane region" description="Helical" evidence="1">
    <location>
        <begin position="160"/>
        <end position="186"/>
    </location>
</feature>
<dbReference type="PANTHER" id="PTHR18640">
    <property type="entry name" value="SOLUTE CARRIER FAMILY 10 MEMBER 7"/>
    <property type="match status" value="1"/>
</dbReference>
<evidence type="ECO:0000313" key="3">
    <source>
        <dbReference type="Proteomes" id="UP001055712"/>
    </source>
</evidence>
<dbReference type="PANTHER" id="PTHR18640:SF10">
    <property type="entry name" value="SODIUM_METABOLITE COTRANSPORTER BASS4, CHLOROPLASTIC-RELATED"/>
    <property type="match status" value="1"/>
</dbReference>
<dbReference type="Gene3D" id="1.20.1530.20">
    <property type="match status" value="1"/>
</dbReference>
<dbReference type="Pfam" id="PF13593">
    <property type="entry name" value="SBF_like"/>
    <property type="match status" value="1"/>
</dbReference>